<dbReference type="SMART" id="SM01117">
    <property type="entry name" value="Cyt-b5"/>
    <property type="match status" value="1"/>
</dbReference>
<keyword evidence="6 22" id="KW-0349">Heme</keyword>
<evidence type="ECO:0000256" key="2">
    <source>
        <dbReference type="ARBA" id="ARBA00001970"/>
    </source>
</evidence>
<sequence>MIEPSEVAKHNSADSCWVVLYGKVYDVTNFLENHPGGSAAILALAGKDATEEYDTIHPSGLLEEYLDPKACLGVLSASAPEAAEPTRISSQSASKEASEETPLSSLLNLAEIEQAAKRKLSPKGWAYYSSATDDSITKIYNNLIYRSILLRPRVFIDCRECDLSTRFLGLKLGLPIYISPAAMARLAHPQGEAGIAAACRKFGAMQLISHNASMTTQQIVANAHPDQIFGWQLYCLKDVKRSEKRIAEINSIKEIKFICLTLDAPFPGKREIEERQKMEELRAAGAVLSPQVWGTDASLTWERTLNWLRMHTSLPIVLKGIQTYEDAILAAKHAPQVRGIVLSNHGGRALDTVSTPVHVLLEIRRFCPEVFDRLDVIVDGGIQRGTDVVKALALGAKAVGIGRAALYGLAAGGQSGVERTLQILADETATAMRLLGVQHVDQLSLQHVSWDILTITLSLTSIQVNTRLVDSQISDSESSMLNAESVEGAFPARAKF</sequence>
<evidence type="ECO:0000256" key="22">
    <source>
        <dbReference type="RuleBase" id="RU362121"/>
    </source>
</evidence>
<dbReference type="InterPro" id="IPR001199">
    <property type="entry name" value="Cyt_B5-like_heme/steroid-bd"/>
</dbReference>
<evidence type="ECO:0000256" key="8">
    <source>
        <dbReference type="ARBA" id="ARBA00022643"/>
    </source>
</evidence>
<dbReference type="PROSITE" id="PS51349">
    <property type="entry name" value="FMN_HYDROXY_ACID_DH_2"/>
    <property type="match status" value="1"/>
</dbReference>
<dbReference type="InterPro" id="IPR013785">
    <property type="entry name" value="Aldolase_TIM"/>
</dbReference>
<organism evidence="25 26">
    <name type="scientific">Aspergillus flavus (strain ATCC 200026 / FGSC A1120 / IAM 13836 / NRRL 3357 / JCM 12722 / SRRC 167)</name>
    <dbReference type="NCBI Taxonomy" id="332952"/>
    <lineage>
        <taxon>Eukaryota</taxon>
        <taxon>Fungi</taxon>
        <taxon>Dikarya</taxon>
        <taxon>Ascomycota</taxon>
        <taxon>Pezizomycotina</taxon>
        <taxon>Eurotiomycetes</taxon>
        <taxon>Eurotiomycetidae</taxon>
        <taxon>Eurotiales</taxon>
        <taxon>Aspergillaceae</taxon>
        <taxon>Aspergillus</taxon>
        <taxon>Aspergillus subgen. Circumdati</taxon>
    </lineage>
</organism>
<comment type="cofactor">
    <cofactor evidence="1">
        <name>FMN</name>
        <dbReference type="ChEBI" id="CHEBI:58210"/>
    </cofactor>
</comment>
<evidence type="ECO:0000256" key="12">
    <source>
        <dbReference type="ARBA" id="ARBA00023004"/>
    </source>
</evidence>
<dbReference type="EC" id="1.1.2.3" evidence="17"/>
<evidence type="ECO:0000256" key="14">
    <source>
        <dbReference type="ARBA" id="ARBA00052399"/>
    </source>
</evidence>
<dbReference type="GO" id="GO:0046872">
    <property type="term" value="F:metal ion binding"/>
    <property type="evidence" value="ECO:0007669"/>
    <property type="project" value="UniProtKB-UniRule"/>
</dbReference>
<keyword evidence="5" id="KW-0813">Transport</keyword>
<keyword evidence="13" id="KW-0496">Mitochondrion</keyword>
<dbReference type="SUPFAM" id="SSF55856">
    <property type="entry name" value="Cytochrome b5-like heme/steroid binding domain"/>
    <property type="match status" value="1"/>
</dbReference>
<comment type="similarity">
    <text evidence="15">In the C-terminal section; belongs to the FMN-dependent alpha-hydroxy acid dehydrogenase family.</text>
</comment>
<keyword evidence="7" id="KW-0285">Flavoprotein</keyword>
<dbReference type="SUPFAM" id="SSF51395">
    <property type="entry name" value="FMN-linked oxidoreductases"/>
    <property type="match status" value="1"/>
</dbReference>
<dbReference type="PANTHER" id="PTHR10578:SF82">
    <property type="entry name" value="CYTOCHROME B2, PUTATIVE (AFU_ORTHOLOGUE AFUA_1G07200)-RELATED"/>
    <property type="match status" value="1"/>
</dbReference>
<proteinExistence type="inferred from homology"/>
<dbReference type="EMBL" id="CP044619">
    <property type="protein sequence ID" value="QRD87796.1"/>
    <property type="molecule type" value="Genomic_DNA"/>
</dbReference>
<evidence type="ECO:0000256" key="15">
    <source>
        <dbReference type="ARBA" id="ARBA00061137"/>
    </source>
</evidence>
<dbReference type="GO" id="GO:0004460">
    <property type="term" value="F:L-lactate dehydrogenase (cytochrome) activity"/>
    <property type="evidence" value="ECO:0007669"/>
    <property type="project" value="UniProtKB-EC"/>
</dbReference>
<evidence type="ECO:0000256" key="4">
    <source>
        <dbReference type="ARBA" id="ARBA00011881"/>
    </source>
</evidence>
<evidence type="ECO:0000313" key="25">
    <source>
        <dbReference type="EMBL" id="QRD87796.1"/>
    </source>
</evidence>
<dbReference type="VEuPathDB" id="FungiDB:AFLA_003558"/>
<evidence type="ECO:0000256" key="7">
    <source>
        <dbReference type="ARBA" id="ARBA00022630"/>
    </source>
</evidence>
<evidence type="ECO:0000256" key="19">
    <source>
        <dbReference type="ARBA" id="ARBA00075949"/>
    </source>
</evidence>
<evidence type="ECO:0000256" key="17">
    <source>
        <dbReference type="ARBA" id="ARBA00066458"/>
    </source>
</evidence>
<evidence type="ECO:0000256" key="1">
    <source>
        <dbReference type="ARBA" id="ARBA00001917"/>
    </source>
</evidence>
<reference evidence="26" key="1">
    <citation type="journal article" date="2021" name="G3 (Bethesda)">
        <title>Chromosome assembled and annotated genome sequence of Aspergillus flavus NRRL 3357.</title>
        <authorList>
            <person name="Skerker J.M."/>
            <person name="Pianalto K.M."/>
            <person name="Mondo S.J."/>
            <person name="Yang K."/>
            <person name="Arkin A.P."/>
            <person name="Keller N.P."/>
            <person name="Grigoriev I.V."/>
            <person name="Louise Glass N.L."/>
        </authorList>
    </citation>
    <scope>NUCLEOTIDE SEQUENCE [LARGE SCALE GENOMIC DNA]</scope>
    <source>
        <strain evidence="26">ATCC 200026 / FGSC A1120 / IAM 13836 / NRRL 3357 / JCM 12722 / SRRC 167</strain>
    </source>
</reference>
<comment type="subunit">
    <text evidence="4">Homotetramer.</text>
</comment>
<evidence type="ECO:0000256" key="21">
    <source>
        <dbReference type="ARBA" id="ARBA00078938"/>
    </source>
</evidence>
<dbReference type="GO" id="GO:0005758">
    <property type="term" value="C:mitochondrial intermembrane space"/>
    <property type="evidence" value="ECO:0007669"/>
    <property type="project" value="UniProtKB-SubCell"/>
</dbReference>
<evidence type="ECO:0000256" key="11">
    <source>
        <dbReference type="ARBA" id="ARBA00023002"/>
    </source>
</evidence>
<dbReference type="OMA" id="ANDDRDM"/>
<dbReference type="InterPro" id="IPR037396">
    <property type="entry name" value="FMN_HAD"/>
</dbReference>
<comment type="similarity">
    <text evidence="22">Belongs to the cytochrome b5 family.</text>
</comment>
<keyword evidence="11" id="KW-0560">Oxidoreductase</keyword>
<evidence type="ECO:0000256" key="20">
    <source>
        <dbReference type="ARBA" id="ARBA00078774"/>
    </source>
</evidence>
<comment type="catalytic activity">
    <reaction evidence="14">
        <text>(S)-lactate + 2 Fe(III)-[cytochrome c] = 2 Fe(II)-[cytochrome c] + pyruvate + 2 H(+)</text>
        <dbReference type="Rhea" id="RHEA:19909"/>
        <dbReference type="Rhea" id="RHEA-COMP:10350"/>
        <dbReference type="Rhea" id="RHEA-COMP:14399"/>
        <dbReference type="ChEBI" id="CHEBI:15361"/>
        <dbReference type="ChEBI" id="CHEBI:15378"/>
        <dbReference type="ChEBI" id="CHEBI:16651"/>
        <dbReference type="ChEBI" id="CHEBI:29033"/>
        <dbReference type="ChEBI" id="CHEBI:29034"/>
        <dbReference type="EC" id="1.1.2.3"/>
    </reaction>
    <physiologicalReaction direction="left-to-right" evidence="14">
        <dbReference type="Rhea" id="RHEA:19910"/>
    </physiologicalReaction>
</comment>
<comment type="similarity">
    <text evidence="16">In the N-terminal section; belongs to the cytochrome b5 family.</text>
</comment>
<keyword evidence="10" id="KW-0809">Transit peptide</keyword>
<dbReference type="Gene3D" id="3.20.20.70">
    <property type="entry name" value="Aldolase class I"/>
    <property type="match status" value="1"/>
</dbReference>
<dbReference type="PROSITE" id="PS00191">
    <property type="entry name" value="CYTOCHROME_B5_1"/>
    <property type="match status" value="1"/>
</dbReference>
<dbReference type="Gene3D" id="3.10.120.10">
    <property type="entry name" value="Cytochrome b5-like heme/steroid binding domain"/>
    <property type="match status" value="1"/>
</dbReference>
<dbReference type="Proteomes" id="UP000596276">
    <property type="component" value="Chromosome 1"/>
</dbReference>
<keyword evidence="26" id="KW-1185">Reference proteome</keyword>
<dbReference type="AlphaFoldDB" id="A0A7U2MQ55"/>
<dbReference type="PRINTS" id="PR00363">
    <property type="entry name" value="CYTOCHROMEB5"/>
</dbReference>
<keyword evidence="8" id="KW-0288">FMN</keyword>
<feature type="domain" description="Cytochrome b5 heme-binding" evidence="23">
    <location>
        <begin position="1"/>
        <end position="76"/>
    </location>
</feature>
<evidence type="ECO:0000259" key="24">
    <source>
        <dbReference type="PROSITE" id="PS51349"/>
    </source>
</evidence>
<keyword evidence="12 22" id="KW-0408">Iron</keyword>
<evidence type="ECO:0000256" key="16">
    <source>
        <dbReference type="ARBA" id="ARBA00061589"/>
    </source>
</evidence>
<dbReference type="InterPro" id="IPR000262">
    <property type="entry name" value="FMN-dep_DH"/>
</dbReference>
<dbReference type="Pfam" id="PF01070">
    <property type="entry name" value="FMN_dh"/>
    <property type="match status" value="1"/>
</dbReference>
<feature type="domain" description="FMN hydroxy acid dehydrogenase" evidence="24">
    <location>
        <begin position="101"/>
        <end position="453"/>
    </location>
</feature>
<dbReference type="FunFam" id="3.10.120.10:FF:000009">
    <property type="entry name" value="Cytochrome b2, mitochondrial, putative"/>
    <property type="match status" value="1"/>
</dbReference>
<evidence type="ECO:0000256" key="13">
    <source>
        <dbReference type="ARBA" id="ARBA00023128"/>
    </source>
</evidence>
<comment type="cofactor">
    <cofactor evidence="2">
        <name>heme b</name>
        <dbReference type="ChEBI" id="CHEBI:60344"/>
    </cofactor>
</comment>
<dbReference type="VEuPathDB" id="FungiDB:F9C07_777"/>
<accession>A0A7U2MQ55</accession>
<comment type="subcellular location">
    <subcellularLocation>
        <location evidence="3">Mitochondrion intermembrane space</location>
    </subcellularLocation>
</comment>
<keyword evidence="9 22" id="KW-0479">Metal-binding</keyword>
<dbReference type="PROSITE" id="PS50255">
    <property type="entry name" value="CYTOCHROME_B5_2"/>
    <property type="match status" value="1"/>
</dbReference>
<dbReference type="InterPro" id="IPR018506">
    <property type="entry name" value="Cyt_B5_heme-BS"/>
</dbReference>
<evidence type="ECO:0000256" key="5">
    <source>
        <dbReference type="ARBA" id="ARBA00022448"/>
    </source>
</evidence>
<evidence type="ECO:0000256" key="6">
    <source>
        <dbReference type="ARBA" id="ARBA00022617"/>
    </source>
</evidence>
<evidence type="ECO:0000256" key="10">
    <source>
        <dbReference type="ARBA" id="ARBA00022946"/>
    </source>
</evidence>
<dbReference type="GO" id="GO:0020037">
    <property type="term" value="F:heme binding"/>
    <property type="evidence" value="ECO:0007669"/>
    <property type="project" value="UniProtKB-UniRule"/>
</dbReference>
<gene>
    <name evidence="25" type="ORF">F9C07_777</name>
</gene>
<protein>
    <recommendedName>
        <fullName evidence="18">L-lactate dehydrogenase (cytochrome)</fullName>
        <ecNumber evidence="17">1.1.2.3</ecNumber>
    </recommendedName>
    <alternativeName>
        <fullName evidence="20">Cytochrome b2</fullName>
    </alternativeName>
    <alternativeName>
        <fullName evidence="19">Flavocytochrome b2</fullName>
    </alternativeName>
    <alternativeName>
        <fullName evidence="21">L-lactate ferricytochrome c oxidoreductase</fullName>
    </alternativeName>
</protein>
<dbReference type="Pfam" id="PF00173">
    <property type="entry name" value="Cyt-b5"/>
    <property type="match status" value="1"/>
</dbReference>
<evidence type="ECO:0000313" key="26">
    <source>
        <dbReference type="Proteomes" id="UP000596276"/>
    </source>
</evidence>
<evidence type="ECO:0000256" key="9">
    <source>
        <dbReference type="ARBA" id="ARBA00022723"/>
    </source>
</evidence>
<evidence type="ECO:0000256" key="3">
    <source>
        <dbReference type="ARBA" id="ARBA00004569"/>
    </source>
</evidence>
<dbReference type="FunFam" id="3.20.20.70:FF:000062">
    <property type="entry name" value="Cytochrome b2, mitochondrial, putative"/>
    <property type="match status" value="1"/>
</dbReference>
<dbReference type="InterPro" id="IPR036400">
    <property type="entry name" value="Cyt_B5-like_heme/steroid_sf"/>
</dbReference>
<dbReference type="PANTHER" id="PTHR10578">
    <property type="entry name" value="S -2-HYDROXY-ACID OXIDASE-RELATED"/>
    <property type="match status" value="1"/>
</dbReference>
<evidence type="ECO:0000259" key="23">
    <source>
        <dbReference type="PROSITE" id="PS50255"/>
    </source>
</evidence>
<name>A0A7U2MQ55_ASPFN</name>
<evidence type="ECO:0000256" key="18">
    <source>
        <dbReference type="ARBA" id="ARBA00068515"/>
    </source>
</evidence>